<evidence type="ECO:0000313" key="3">
    <source>
        <dbReference type="Proteomes" id="UP000199452"/>
    </source>
</evidence>
<dbReference type="RefSeq" id="WP_170830147.1">
    <property type="nucleotide sequence ID" value="NZ_FMYP01000072.1"/>
</dbReference>
<dbReference type="EMBL" id="FMYP01000072">
    <property type="protein sequence ID" value="SDD01977.1"/>
    <property type="molecule type" value="Genomic_DNA"/>
</dbReference>
<keyword evidence="3" id="KW-1185">Reference proteome</keyword>
<dbReference type="Proteomes" id="UP000199452">
    <property type="component" value="Unassembled WGS sequence"/>
</dbReference>
<gene>
    <name evidence="2" type="ORF">SAMN05216323_107211</name>
</gene>
<keyword evidence="1" id="KW-0732">Signal</keyword>
<evidence type="ECO:0008006" key="4">
    <source>
        <dbReference type="Google" id="ProtNLM"/>
    </source>
</evidence>
<organism evidence="2 3">
    <name type="scientific">Williamwhitmania taraxaci</name>
    <dbReference type="NCBI Taxonomy" id="1640674"/>
    <lineage>
        <taxon>Bacteria</taxon>
        <taxon>Pseudomonadati</taxon>
        <taxon>Bacteroidota</taxon>
        <taxon>Bacteroidia</taxon>
        <taxon>Bacteroidales</taxon>
        <taxon>Williamwhitmaniaceae</taxon>
        <taxon>Williamwhitmania</taxon>
    </lineage>
</organism>
<dbReference type="PROSITE" id="PS51257">
    <property type="entry name" value="PROKAR_LIPOPROTEIN"/>
    <property type="match status" value="1"/>
</dbReference>
<proteinExistence type="predicted"/>
<feature type="chain" id="PRO_5011517454" description="Entericidin" evidence="1">
    <location>
        <begin position="25"/>
        <end position="54"/>
    </location>
</feature>
<evidence type="ECO:0000256" key="1">
    <source>
        <dbReference type="SAM" id="SignalP"/>
    </source>
</evidence>
<accession>A0A1G6RD61</accession>
<evidence type="ECO:0000313" key="2">
    <source>
        <dbReference type="EMBL" id="SDD01977.1"/>
    </source>
</evidence>
<protein>
    <recommendedName>
        <fullName evidence="4">Entericidin</fullName>
    </recommendedName>
</protein>
<dbReference type="AlphaFoldDB" id="A0A1G6RD61"/>
<sequence length="54" mass="5675">MKRFAQLLMIAGMVSMFACSSNTATTEVAVDSTVMVDTNTVVDTTAVDTTVVAQ</sequence>
<reference evidence="2 3" key="1">
    <citation type="submission" date="2016-09" db="EMBL/GenBank/DDBJ databases">
        <authorList>
            <person name="Capua I."/>
            <person name="De Benedictis P."/>
            <person name="Joannis T."/>
            <person name="Lombin L.H."/>
            <person name="Cattoli G."/>
        </authorList>
    </citation>
    <scope>NUCLEOTIDE SEQUENCE [LARGE SCALE GENOMIC DNA]</scope>
    <source>
        <strain evidence="2 3">A7P-90m</strain>
    </source>
</reference>
<feature type="signal peptide" evidence="1">
    <location>
        <begin position="1"/>
        <end position="24"/>
    </location>
</feature>
<name>A0A1G6RD61_9BACT</name>